<dbReference type="AlphaFoldDB" id="A0AA90Z6W7"/>
<evidence type="ECO:0000313" key="2">
    <source>
        <dbReference type="Proteomes" id="UP001185015"/>
    </source>
</evidence>
<dbReference type="InterPro" id="IPR036866">
    <property type="entry name" value="RibonucZ/Hydroxyglut_hydro"/>
</dbReference>
<dbReference type="Proteomes" id="UP001185015">
    <property type="component" value="Unassembled WGS sequence"/>
</dbReference>
<proteinExistence type="predicted"/>
<accession>A0AA90Z6W7</accession>
<protein>
    <submittedName>
        <fullName evidence="1">mRNA 3-end processing factor</fullName>
    </submittedName>
</protein>
<dbReference type="SUPFAM" id="SSF56281">
    <property type="entry name" value="Metallo-hydrolase/oxidoreductase"/>
    <property type="match status" value="1"/>
</dbReference>
<gene>
    <name evidence="1" type="ORF">J2750_000705</name>
</gene>
<sequence length="337" mass="36855">MNRFADMGVLAFRQTNSRGTFKPHLAVKFRADDGNLCTFSIDSTRVPNKQPQPDAYLVTHAHSDHNGKSAMLSDLSVSTEKTAKALEIRHDREFKGRTLACGDSIGINGVTVKTYLTGHTVGAVGFYWVNDVGTRILVTGDVKDASALPKCDVLITEANYGDHSDPSCHFEDDLEGFRNVMGCGSQVAFGAYAFGKAQRAVELLRGIGYHGTIAMEEKSLLLTRNLVDNAGDIVAIGECDEDEVCIVPPWDLKKLPHSMKKYVLTGRLDYSYPALQVSDHLDANGLAKMVEDIDPELTIVYHPSGDRPEKFASYLNSVGREAVSLDQVSNVLSNELL</sequence>
<name>A0AA90Z6W7_9EURY</name>
<dbReference type="CDD" id="cd06262">
    <property type="entry name" value="metallo-hydrolase-like_MBL-fold"/>
    <property type="match status" value="1"/>
</dbReference>
<evidence type="ECO:0000313" key="1">
    <source>
        <dbReference type="EMBL" id="MDR6222260.1"/>
    </source>
</evidence>
<reference evidence="1 2" key="1">
    <citation type="submission" date="2023-07" db="EMBL/GenBank/DDBJ databases">
        <title>Genomic Encyclopedia of Type Strains, Phase IV (KMG-IV): sequencing the most valuable type-strain genomes for metagenomic binning, comparative biology and taxonomic classification.</title>
        <authorList>
            <person name="Goeker M."/>
        </authorList>
    </citation>
    <scope>NUCLEOTIDE SEQUENCE [LARGE SCALE GENOMIC DNA]</scope>
    <source>
        <strain evidence="1 2">DSM 17273</strain>
    </source>
</reference>
<comment type="caution">
    <text evidence="1">The sequence shown here is derived from an EMBL/GenBank/DDBJ whole genome shotgun (WGS) entry which is preliminary data.</text>
</comment>
<dbReference type="Gene3D" id="3.60.15.10">
    <property type="entry name" value="Ribonuclease Z/Hydroxyacylglutathione hydrolase-like"/>
    <property type="match status" value="1"/>
</dbReference>
<keyword evidence="2" id="KW-1185">Reference proteome</keyword>
<dbReference type="RefSeq" id="WP_374708518.1">
    <property type="nucleotide sequence ID" value="NZ_JAQFFK010000001.1"/>
</dbReference>
<dbReference type="EMBL" id="JAVDQI010000002">
    <property type="protein sequence ID" value="MDR6222260.1"/>
    <property type="molecule type" value="Genomic_DNA"/>
</dbReference>
<organism evidence="1 2">
    <name type="scientific">Methanococcoides alaskense</name>
    <dbReference type="NCBI Taxonomy" id="325778"/>
    <lineage>
        <taxon>Archaea</taxon>
        <taxon>Methanobacteriati</taxon>
        <taxon>Methanobacteriota</taxon>
        <taxon>Stenosarchaea group</taxon>
        <taxon>Methanomicrobia</taxon>
        <taxon>Methanosarcinales</taxon>
        <taxon>Methanosarcinaceae</taxon>
        <taxon>Methanococcoides</taxon>
    </lineage>
</organism>